<feature type="transmembrane region" description="Helical" evidence="3">
    <location>
        <begin position="247"/>
        <end position="263"/>
    </location>
</feature>
<comment type="caution">
    <text evidence="5">The sequence shown here is derived from an EMBL/GenBank/DDBJ whole genome shotgun (WGS) entry which is preliminary data.</text>
</comment>
<protein>
    <submittedName>
        <fullName evidence="5">DMT family transporter</fullName>
    </submittedName>
</protein>
<feature type="domain" description="EamA" evidence="4">
    <location>
        <begin position="4"/>
        <end position="139"/>
    </location>
</feature>
<dbReference type="PANTHER" id="PTHR12715">
    <property type="entry name" value="TRANSPORTER, DRUG/METABOLITE EXPORTER FAMILY"/>
    <property type="match status" value="1"/>
</dbReference>
<evidence type="ECO:0000259" key="4">
    <source>
        <dbReference type="Pfam" id="PF00892"/>
    </source>
</evidence>
<dbReference type="AlphaFoldDB" id="A0A495A1P6"/>
<evidence type="ECO:0000256" key="1">
    <source>
        <dbReference type="ARBA" id="ARBA00004127"/>
    </source>
</evidence>
<evidence type="ECO:0000256" key="2">
    <source>
        <dbReference type="ARBA" id="ARBA00007362"/>
    </source>
</evidence>
<keyword evidence="6" id="KW-1185">Reference proteome</keyword>
<feature type="transmembrane region" description="Helical" evidence="3">
    <location>
        <begin position="66"/>
        <end position="84"/>
    </location>
</feature>
<keyword evidence="3" id="KW-0812">Transmembrane</keyword>
<dbReference type="InterPro" id="IPR037185">
    <property type="entry name" value="EmrE-like"/>
</dbReference>
<dbReference type="Pfam" id="PF00892">
    <property type="entry name" value="EamA"/>
    <property type="match status" value="2"/>
</dbReference>
<feature type="transmembrane region" description="Helical" evidence="3">
    <location>
        <begin position="37"/>
        <end position="54"/>
    </location>
</feature>
<dbReference type="OrthoDB" id="9809509at2"/>
<dbReference type="InterPro" id="IPR000620">
    <property type="entry name" value="EamA_dom"/>
</dbReference>
<comment type="similarity">
    <text evidence="2">Belongs to the EamA transporter family.</text>
</comment>
<gene>
    <name evidence="5" type="ORF">D8M06_10915</name>
</gene>
<feature type="transmembrane region" description="Helical" evidence="3">
    <location>
        <begin position="153"/>
        <end position="171"/>
    </location>
</feature>
<evidence type="ECO:0000313" key="5">
    <source>
        <dbReference type="EMBL" id="RKQ33274.1"/>
    </source>
</evidence>
<feature type="transmembrane region" description="Helical" evidence="3">
    <location>
        <begin position="96"/>
        <end position="116"/>
    </location>
</feature>
<dbReference type="RefSeq" id="WP_121204436.1">
    <property type="nucleotide sequence ID" value="NZ_RBZP01000007.1"/>
</dbReference>
<dbReference type="EMBL" id="RBZP01000007">
    <property type="protein sequence ID" value="RKQ33274.1"/>
    <property type="molecule type" value="Genomic_DNA"/>
</dbReference>
<name>A0A495A1P6_9BACI</name>
<feature type="transmembrane region" description="Helical" evidence="3">
    <location>
        <begin position="269"/>
        <end position="289"/>
    </location>
</feature>
<accession>A0A495A1P6</accession>
<dbReference type="PANTHER" id="PTHR12715:SF4">
    <property type="entry name" value="EAMA DOMAIN-CONTAINING PROTEIN"/>
    <property type="match status" value="1"/>
</dbReference>
<keyword evidence="3" id="KW-0472">Membrane</keyword>
<feature type="transmembrane region" description="Helical" evidence="3">
    <location>
        <begin position="123"/>
        <end position="141"/>
    </location>
</feature>
<feature type="transmembrane region" description="Helical" evidence="3">
    <location>
        <begin position="183"/>
        <end position="203"/>
    </location>
</feature>
<feature type="domain" description="EamA" evidence="4">
    <location>
        <begin position="152"/>
        <end position="286"/>
    </location>
</feature>
<evidence type="ECO:0000256" key="3">
    <source>
        <dbReference type="SAM" id="Phobius"/>
    </source>
</evidence>
<reference evidence="5 6" key="1">
    <citation type="journal article" date="2016" name="Int. J. Syst. Evol. Microbiol.">
        <title>Oceanobacillus halophilus sp. nov., a novel moderately halophilic bacterium from a hypersaline lake.</title>
        <authorList>
            <person name="Amoozegar M.A."/>
            <person name="Bagheri M."/>
            <person name="Makhdoumi A."/>
            <person name="Nikou M.M."/>
            <person name="Fazeli S.A.S."/>
            <person name="Schumann P."/>
            <person name="Sproer C."/>
            <person name="Sanchez-Porro C."/>
            <person name="Ventosa A."/>
        </authorList>
    </citation>
    <scope>NUCLEOTIDE SEQUENCE [LARGE SCALE GENOMIC DNA]</scope>
    <source>
        <strain evidence="5 6">DSM 23996</strain>
    </source>
</reference>
<evidence type="ECO:0000313" key="6">
    <source>
        <dbReference type="Proteomes" id="UP000269301"/>
    </source>
</evidence>
<dbReference type="InterPro" id="IPR052756">
    <property type="entry name" value="Alkyne_AA_exporter"/>
</dbReference>
<proteinExistence type="inferred from homology"/>
<dbReference type="SUPFAM" id="SSF103481">
    <property type="entry name" value="Multidrug resistance efflux transporter EmrE"/>
    <property type="match status" value="2"/>
</dbReference>
<feature type="transmembrane region" description="Helical" evidence="3">
    <location>
        <begin position="215"/>
        <end position="235"/>
    </location>
</feature>
<dbReference type="Gene3D" id="1.10.3730.20">
    <property type="match status" value="1"/>
</dbReference>
<dbReference type="GO" id="GO:0016020">
    <property type="term" value="C:membrane"/>
    <property type="evidence" value="ECO:0007669"/>
    <property type="project" value="InterPro"/>
</dbReference>
<keyword evidence="3" id="KW-1133">Transmembrane helix</keyword>
<sequence>MGKKAFFMALFTVVIWASSFAGVRASLLGGYTSGHLVLVRFLIASSVFVLYSLLPGVHFKLPSKGDIVRIMLLGWMGITVYHVGLTFGVESIPAGTASMIVGSAPVFTAIIAVFHLKERLSASSWAGLGIGFIGIILITLGSSGGTSFSISKGTIFVLIATIASSIFFVFQKPLYTRYKPIELTAYFTWAGTVPLIIFLPGLYENMKHATTEAHVAAIFVGIFPAALGYATWAIAISLGNPSTVTSMLYMEPAIAIIIAWFWLGEWPNTLSLIGGMIAISSVFIVNFMGRKQRRRKERIT</sequence>
<organism evidence="5 6">
    <name type="scientific">Oceanobacillus halophilus</name>
    <dbReference type="NCBI Taxonomy" id="930130"/>
    <lineage>
        <taxon>Bacteria</taxon>
        <taxon>Bacillati</taxon>
        <taxon>Bacillota</taxon>
        <taxon>Bacilli</taxon>
        <taxon>Bacillales</taxon>
        <taxon>Bacillaceae</taxon>
        <taxon>Oceanobacillus</taxon>
    </lineage>
</organism>
<comment type="subcellular location">
    <subcellularLocation>
        <location evidence="1">Endomembrane system</location>
        <topology evidence="1">Multi-pass membrane protein</topology>
    </subcellularLocation>
</comment>
<dbReference type="Proteomes" id="UP000269301">
    <property type="component" value="Unassembled WGS sequence"/>
</dbReference>